<evidence type="ECO:0000259" key="5">
    <source>
        <dbReference type="Pfam" id="PF00483"/>
    </source>
</evidence>
<dbReference type="Proteomes" id="UP000230273">
    <property type="component" value="Unassembled WGS sequence"/>
</dbReference>
<evidence type="ECO:0000256" key="4">
    <source>
        <dbReference type="ARBA" id="ARBA00023056"/>
    </source>
</evidence>
<dbReference type="Pfam" id="PF24894">
    <property type="entry name" value="Hexapep_GlmU"/>
    <property type="match status" value="1"/>
</dbReference>
<dbReference type="InterPro" id="IPR005835">
    <property type="entry name" value="NTP_transferase_dom"/>
</dbReference>
<evidence type="ECO:0000313" key="8">
    <source>
        <dbReference type="Proteomes" id="UP000230273"/>
    </source>
</evidence>
<evidence type="ECO:0000313" key="7">
    <source>
        <dbReference type="EMBL" id="PIP23568.1"/>
    </source>
</evidence>
<dbReference type="InterPro" id="IPR056818">
    <property type="entry name" value="GlmU/GlgC-like_hexapep"/>
</dbReference>
<comment type="similarity">
    <text evidence="1">Belongs to the bacterial/plant glucose-1-phosphate adenylyltransferase family.</text>
</comment>
<keyword evidence="3 7" id="KW-0548">Nucleotidyltransferase</keyword>
<dbReference type="Gene3D" id="3.90.550.10">
    <property type="entry name" value="Spore Coat Polysaccharide Biosynthesis Protein SpsA, Chain A"/>
    <property type="match status" value="1"/>
</dbReference>
<accession>A0A2G9YWF5</accession>
<evidence type="ECO:0000256" key="3">
    <source>
        <dbReference type="ARBA" id="ARBA00022695"/>
    </source>
</evidence>
<evidence type="ECO:0000256" key="1">
    <source>
        <dbReference type="ARBA" id="ARBA00010443"/>
    </source>
</evidence>
<keyword evidence="2 7" id="KW-0808">Transferase</keyword>
<dbReference type="PANTHER" id="PTHR43523:SF2">
    <property type="entry name" value="GLUCOSE-1-PHOSPHATE ADENYLYLTRANSFERASE"/>
    <property type="match status" value="1"/>
</dbReference>
<dbReference type="InterPro" id="IPR011004">
    <property type="entry name" value="Trimer_LpxA-like_sf"/>
</dbReference>
<dbReference type="CDD" id="cd02508">
    <property type="entry name" value="ADP_Glucose_PP"/>
    <property type="match status" value="1"/>
</dbReference>
<proteinExistence type="inferred from homology"/>
<feature type="domain" description="Nucleotidyl transferase" evidence="5">
    <location>
        <begin position="10"/>
        <end position="271"/>
    </location>
</feature>
<comment type="caution">
    <text evidence="7">The sequence shown here is derived from an EMBL/GenBank/DDBJ whole genome shotgun (WGS) entry which is preliminary data.</text>
</comment>
<sequence length="404" mass="44847">MRGFAQETVVVILGGGKGERLLPLTEMRAKPAVPFSGRHRIVDFPLSNAVNSGLRKILLILATNAPSAIQHANLGWNIFHTELGEYCRVLTPRQGIYAGTADAVFQNSYHLEAEEPRYVLIVSGDQIYKMDYSVLLAYHSSKEADLTISALETEDIELARRSGVLEIDEEGRVIGFEEKPSNPKPMLGAKKYLISMGIYCFNSGDLIRGLAEDSLEESSNHDFGKDIIPGMVRDEKKSVYVFLFRKENNEPGYWLDIGTIDSYYVASMGLLEVNPDFNLYDQNWPWRTYQKQLPPTKVVFEADIRGSIICEGCVIDVSEITRSILSPGVKIGKGVIVIDSIVMNGVAVGDGSVVKRAIVDKENVISAGSIIQSGNMRYEGRYETTASGIVIIPRHHAEWKGFHQ</sequence>
<keyword evidence="4" id="KW-0320">Glycogen biosynthesis</keyword>
<feature type="domain" description="Glucose-1-phosphate adenylyltransferase/Bifunctional protein GlmU-like C-terminal hexapeptide" evidence="6">
    <location>
        <begin position="294"/>
        <end position="392"/>
    </location>
</feature>
<dbReference type="SUPFAM" id="SSF53448">
    <property type="entry name" value="Nucleotide-diphospho-sugar transferases"/>
    <property type="match status" value="1"/>
</dbReference>
<dbReference type="AlphaFoldDB" id="A0A2G9YWF5"/>
<dbReference type="GO" id="GO:0008878">
    <property type="term" value="F:glucose-1-phosphate adenylyltransferase activity"/>
    <property type="evidence" value="ECO:0007669"/>
    <property type="project" value="InterPro"/>
</dbReference>
<gene>
    <name evidence="7" type="ORF">COX36_02640</name>
</gene>
<dbReference type="InterPro" id="IPR029044">
    <property type="entry name" value="Nucleotide-diphossugar_trans"/>
</dbReference>
<dbReference type="PANTHER" id="PTHR43523">
    <property type="entry name" value="GLUCOSE-1-PHOSPHATE ADENYLYLTRANSFERASE-RELATED"/>
    <property type="match status" value="1"/>
</dbReference>
<protein>
    <submittedName>
        <fullName evidence="7">Glucose-1-phosphate adenylyltransferase</fullName>
    </submittedName>
</protein>
<organism evidence="7 8">
    <name type="scientific">Candidatus Nealsonbacteria bacterium CG23_combo_of_CG06-09_8_20_14_all_38_19</name>
    <dbReference type="NCBI Taxonomy" id="1974721"/>
    <lineage>
        <taxon>Bacteria</taxon>
        <taxon>Candidatus Nealsoniibacteriota</taxon>
    </lineage>
</organism>
<dbReference type="InterPro" id="IPR011831">
    <property type="entry name" value="ADP-Glc_PPase"/>
</dbReference>
<dbReference type="Pfam" id="PF00483">
    <property type="entry name" value="NTP_transferase"/>
    <property type="match status" value="1"/>
</dbReference>
<dbReference type="GO" id="GO:0005978">
    <property type="term" value="P:glycogen biosynthetic process"/>
    <property type="evidence" value="ECO:0007669"/>
    <property type="project" value="UniProtKB-KW"/>
</dbReference>
<reference evidence="7 8" key="1">
    <citation type="submission" date="2017-09" db="EMBL/GenBank/DDBJ databases">
        <title>Depth-based differentiation of microbial function through sediment-hosted aquifers and enrichment of novel symbionts in the deep terrestrial subsurface.</title>
        <authorList>
            <person name="Probst A.J."/>
            <person name="Ladd B."/>
            <person name="Jarett J.K."/>
            <person name="Geller-Mcgrath D.E."/>
            <person name="Sieber C.M."/>
            <person name="Emerson J.B."/>
            <person name="Anantharaman K."/>
            <person name="Thomas B.C."/>
            <person name="Malmstrom R."/>
            <person name="Stieglmeier M."/>
            <person name="Klingl A."/>
            <person name="Woyke T."/>
            <person name="Ryan C.M."/>
            <person name="Banfield J.F."/>
        </authorList>
    </citation>
    <scope>NUCLEOTIDE SEQUENCE [LARGE SCALE GENOMIC DNA]</scope>
    <source>
        <strain evidence="7">CG23_combo_of_CG06-09_8_20_14_all_38_19</strain>
    </source>
</reference>
<dbReference type="SUPFAM" id="SSF51161">
    <property type="entry name" value="Trimeric LpxA-like enzymes"/>
    <property type="match status" value="1"/>
</dbReference>
<dbReference type="CDD" id="cd04651">
    <property type="entry name" value="LbH_G1P_AT_C"/>
    <property type="match status" value="1"/>
</dbReference>
<evidence type="ECO:0000256" key="2">
    <source>
        <dbReference type="ARBA" id="ARBA00022679"/>
    </source>
</evidence>
<dbReference type="Gene3D" id="2.160.10.10">
    <property type="entry name" value="Hexapeptide repeat proteins"/>
    <property type="match status" value="1"/>
</dbReference>
<dbReference type="EMBL" id="PCRP01000043">
    <property type="protein sequence ID" value="PIP23568.1"/>
    <property type="molecule type" value="Genomic_DNA"/>
</dbReference>
<name>A0A2G9YWF5_9BACT</name>
<evidence type="ECO:0000259" key="6">
    <source>
        <dbReference type="Pfam" id="PF24894"/>
    </source>
</evidence>